<dbReference type="AlphaFoldDB" id="X1I9L3"/>
<comment type="caution">
    <text evidence="1">The sequence shown here is derived from an EMBL/GenBank/DDBJ whole genome shotgun (WGS) entry which is preliminary data.</text>
</comment>
<organism evidence="1">
    <name type="scientific">marine sediment metagenome</name>
    <dbReference type="NCBI Taxonomy" id="412755"/>
    <lineage>
        <taxon>unclassified sequences</taxon>
        <taxon>metagenomes</taxon>
        <taxon>ecological metagenomes</taxon>
    </lineage>
</organism>
<gene>
    <name evidence="1" type="ORF">S03H2_34255</name>
</gene>
<evidence type="ECO:0000313" key="1">
    <source>
        <dbReference type="EMBL" id="GAH54278.1"/>
    </source>
</evidence>
<evidence type="ECO:0008006" key="2">
    <source>
        <dbReference type="Google" id="ProtNLM"/>
    </source>
</evidence>
<protein>
    <recommendedName>
        <fullName evidence="2">Methanolan biosynthesis EpsI domain-containing protein</fullName>
    </recommendedName>
</protein>
<dbReference type="EMBL" id="BARU01020889">
    <property type="protein sequence ID" value="GAH54278.1"/>
    <property type="molecule type" value="Genomic_DNA"/>
</dbReference>
<feature type="non-terminal residue" evidence="1">
    <location>
        <position position="128"/>
    </location>
</feature>
<proteinExistence type="predicted"/>
<accession>X1I9L3</accession>
<reference evidence="1" key="1">
    <citation type="journal article" date="2014" name="Front. Microbiol.">
        <title>High frequency of phylogenetically diverse reductive dehalogenase-homologous genes in deep subseafloor sedimentary metagenomes.</title>
        <authorList>
            <person name="Kawai M."/>
            <person name="Futagami T."/>
            <person name="Toyoda A."/>
            <person name="Takaki Y."/>
            <person name="Nishi S."/>
            <person name="Hori S."/>
            <person name="Arai W."/>
            <person name="Tsubouchi T."/>
            <person name="Morono Y."/>
            <person name="Uchiyama I."/>
            <person name="Ito T."/>
            <person name="Fujiyama A."/>
            <person name="Inagaki F."/>
            <person name="Takami H."/>
        </authorList>
    </citation>
    <scope>NUCLEOTIDE SEQUENCE</scope>
    <source>
        <strain evidence="1">Expedition CK06-06</strain>
    </source>
</reference>
<sequence>MMKPYTQPAFLICAVVLAIAGIAMEWVHVEKLPFTLKKTLDRLDEKGLAPYKVVSRGKIKNEEVVKSLGTEDYIQWILEDTDATADSAVRKCLLFITYYELPDKVPHVPEECYMGTGHQRLASDSVTF</sequence>
<name>X1I9L3_9ZZZZ</name>